<dbReference type="GO" id="GO:0006357">
    <property type="term" value="P:regulation of transcription by RNA polymerase II"/>
    <property type="evidence" value="ECO:0007669"/>
    <property type="project" value="InterPro"/>
</dbReference>
<evidence type="ECO:0000256" key="4">
    <source>
        <dbReference type="RuleBase" id="RU364152"/>
    </source>
</evidence>
<keyword evidence="3 4" id="KW-0539">Nucleus</keyword>
<evidence type="ECO:0000256" key="2">
    <source>
        <dbReference type="ARBA" id="ARBA00010743"/>
    </source>
</evidence>
<dbReference type="Gramene" id="Psat02G0541200-T1">
    <property type="protein sequence ID" value="KAI5440042.1"/>
    <property type="gene ID" value="KIW84_025412"/>
</dbReference>
<keyword evidence="4" id="KW-0805">Transcription regulation</keyword>
<keyword evidence="4" id="KW-0010">Activator</keyword>
<dbReference type="AlphaFoldDB" id="A0A9D4YI56"/>
<evidence type="ECO:0000256" key="3">
    <source>
        <dbReference type="ARBA" id="ARBA00023242"/>
    </source>
</evidence>
<name>A0A9D4YI56_PEA</name>
<dbReference type="GO" id="GO:0016592">
    <property type="term" value="C:mediator complex"/>
    <property type="evidence" value="ECO:0007669"/>
    <property type="project" value="InterPro"/>
</dbReference>
<proteinExistence type="inferred from homology"/>
<reference evidence="6 7" key="1">
    <citation type="journal article" date="2022" name="Nat. Genet.">
        <title>Improved pea reference genome and pan-genome highlight genomic features and evolutionary characteristics.</title>
        <authorList>
            <person name="Yang T."/>
            <person name="Liu R."/>
            <person name="Luo Y."/>
            <person name="Hu S."/>
            <person name="Wang D."/>
            <person name="Wang C."/>
            <person name="Pandey M.K."/>
            <person name="Ge S."/>
            <person name="Xu Q."/>
            <person name="Li N."/>
            <person name="Li G."/>
            <person name="Huang Y."/>
            <person name="Saxena R.K."/>
            <person name="Ji Y."/>
            <person name="Li M."/>
            <person name="Yan X."/>
            <person name="He Y."/>
            <person name="Liu Y."/>
            <person name="Wang X."/>
            <person name="Xiang C."/>
            <person name="Varshney R.K."/>
            <person name="Ding H."/>
            <person name="Gao S."/>
            <person name="Zong X."/>
        </authorList>
    </citation>
    <scope>NUCLEOTIDE SEQUENCE [LARGE SCALE GENOMIC DNA]</scope>
    <source>
        <strain evidence="6 7">cv. Zhongwan 6</strain>
    </source>
</reference>
<evidence type="ECO:0000259" key="5">
    <source>
        <dbReference type="Pfam" id="PF25597"/>
    </source>
</evidence>
<organism evidence="6 7">
    <name type="scientific">Pisum sativum</name>
    <name type="common">Garden pea</name>
    <name type="synonym">Lathyrus oleraceus</name>
    <dbReference type="NCBI Taxonomy" id="3888"/>
    <lineage>
        <taxon>Eukaryota</taxon>
        <taxon>Viridiplantae</taxon>
        <taxon>Streptophyta</taxon>
        <taxon>Embryophyta</taxon>
        <taxon>Tracheophyta</taxon>
        <taxon>Spermatophyta</taxon>
        <taxon>Magnoliopsida</taxon>
        <taxon>eudicotyledons</taxon>
        <taxon>Gunneridae</taxon>
        <taxon>Pentapetalae</taxon>
        <taxon>rosids</taxon>
        <taxon>fabids</taxon>
        <taxon>Fabales</taxon>
        <taxon>Fabaceae</taxon>
        <taxon>Papilionoideae</taxon>
        <taxon>50 kb inversion clade</taxon>
        <taxon>NPAAA clade</taxon>
        <taxon>Hologalegina</taxon>
        <taxon>IRL clade</taxon>
        <taxon>Fabeae</taxon>
        <taxon>Lathyrus</taxon>
    </lineage>
</organism>
<dbReference type="Proteomes" id="UP001058974">
    <property type="component" value="Chromosome 2"/>
</dbReference>
<evidence type="ECO:0000256" key="1">
    <source>
        <dbReference type="ARBA" id="ARBA00004123"/>
    </source>
</evidence>
<evidence type="ECO:0000313" key="7">
    <source>
        <dbReference type="Proteomes" id="UP001058974"/>
    </source>
</evidence>
<accession>A0A9D4YI56</accession>
<dbReference type="PANTHER" id="PTHR12465:SF0">
    <property type="entry name" value="MEDIATOR OF RNA POLYMERASE II TRANSCRIPTION SUBUNIT 20"/>
    <property type="match status" value="1"/>
</dbReference>
<comment type="similarity">
    <text evidence="2 4">Belongs to the Mediator complex subunit 20 family.</text>
</comment>
<dbReference type="GO" id="GO:0003713">
    <property type="term" value="F:transcription coactivator activity"/>
    <property type="evidence" value="ECO:0007669"/>
    <property type="project" value="TreeGrafter"/>
</dbReference>
<sequence>MHSLKVFGSLAFASTLHMHRTKLEPRGQKCVLLGYKNGMKGVILYDINSHTILVSRNVIHHEHIFPYSNAKSTNWTYHPYKDPNDSPQNEPIIHVPSQNIEFTAEEHEHHPNTTIDTMHHSNIHPESLDNTDENHDTQPIPDTPDIDNIQARPVRAKHTPHYLSDYVCNTSDVSAVKSSSDTTKTNYPISNYDSLHFLSASHRVFASNITLTHEPKNYKEAYLLLYWKPNQESAINSHTVNKISECVKAFNGVKERAWKTDLRYYRSILPDQSNPARHALGLYFMGNPNKYYLIISKQNIVVEADPSILTILDKLHTYFSTIVLYFEIEYMPISSIEITKPIMEEFIEIWQQVVSTKALPGEFIGTQPNFAKYGLSAGYTWQHTAVHKILYCANNSFGFCIIHVGVACFEADARTNGEGGKYESTPTSVGLQACLLFKTHAMYNNYNEMEWLIALFLGCVQVLGMLLEDLMLALIWKSYT</sequence>
<dbReference type="Pfam" id="PF25597">
    <property type="entry name" value="SH3_retrovirus"/>
    <property type="match status" value="1"/>
</dbReference>
<feature type="domain" description="Retroviral polymerase SH3-like" evidence="5">
    <location>
        <begin position="9"/>
        <end position="71"/>
    </location>
</feature>
<keyword evidence="4" id="KW-0804">Transcription</keyword>
<protein>
    <recommendedName>
        <fullName evidence="4">Mediator of RNA polymerase II transcription subunit 20</fullName>
    </recommendedName>
    <alternativeName>
        <fullName evidence="4">Mediator complex subunit 20</fullName>
    </alternativeName>
</protein>
<dbReference type="PANTHER" id="PTHR12465">
    <property type="entry name" value="UBIQUITIN SPECIFIC PROTEASE HOMOLOG 49"/>
    <property type="match status" value="1"/>
</dbReference>
<dbReference type="InterPro" id="IPR013921">
    <property type="entry name" value="Mediator_Med20"/>
</dbReference>
<dbReference type="InterPro" id="IPR057670">
    <property type="entry name" value="SH3_retrovirus"/>
</dbReference>
<comment type="function">
    <text evidence="4">Component of the Mediator complex, a coactivator involved in the regulated transcription of nearly all RNA polymerase II-dependent genes. Mediator functions as a bridge to convey information from gene-specific regulatory proteins to the basal RNA polymerase II transcription machinery. Mediator is recruited to promoters by direct interactions with regulatory proteins and serves as a scaffold for the assembly of a functional preinitiation complex with RNA polymerase II and the general transcription factors.</text>
</comment>
<evidence type="ECO:0000313" key="6">
    <source>
        <dbReference type="EMBL" id="KAI5440042.1"/>
    </source>
</evidence>
<keyword evidence="7" id="KW-1185">Reference proteome</keyword>
<dbReference type="EMBL" id="JAMSHJ010000002">
    <property type="protein sequence ID" value="KAI5440042.1"/>
    <property type="molecule type" value="Genomic_DNA"/>
</dbReference>
<dbReference type="Pfam" id="PF08612">
    <property type="entry name" value="Med20"/>
    <property type="match status" value="1"/>
</dbReference>
<comment type="subunit">
    <text evidence="4">Component of the Mediator complex.</text>
</comment>
<gene>
    <name evidence="4" type="primary">MED20</name>
    <name evidence="6" type="ORF">KIW84_025412</name>
</gene>
<comment type="subcellular location">
    <subcellularLocation>
        <location evidence="1 4">Nucleus</location>
    </subcellularLocation>
</comment>
<comment type="caution">
    <text evidence="6">The sequence shown here is derived from an EMBL/GenBank/DDBJ whole genome shotgun (WGS) entry which is preliminary data.</text>
</comment>